<dbReference type="PANTHER" id="PTHR10996">
    <property type="entry name" value="2-HYDROXYACID DEHYDROGENASE-RELATED"/>
    <property type="match status" value="1"/>
</dbReference>
<dbReference type="SUPFAM" id="SSF51735">
    <property type="entry name" value="NAD(P)-binding Rossmann-fold domains"/>
    <property type="match status" value="1"/>
</dbReference>
<dbReference type="Gene3D" id="3.40.50.720">
    <property type="entry name" value="NAD(P)-binding Rossmann-like Domain"/>
    <property type="match status" value="2"/>
</dbReference>
<dbReference type="PANTHER" id="PTHR10996:SF178">
    <property type="entry name" value="2-HYDROXYACID DEHYDROGENASE YGL185C-RELATED"/>
    <property type="match status" value="1"/>
</dbReference>
<dbReference type="CDD" id="cd12166">
    <property type="entry name" value="2-Hacid_dh_7"/>
    <property type="match status" value="1"/>
</dbReference>
<proteinExistence type="inferred from homology"/>
<dbReference type="AlphaFoldDB" id="A0A1H1G2M0"/>
<dbReference type="STRING" id="37928.SAMN04489742_3789"/>
<dbReference type="InterPro" id="IPR036291">
    <property type="entry name" value="NAD(P)-bd_dom_sf"/>
</dbReference>
<feature type="domain" description="D-isomer specific 2-hydroxyacid dehydrogenase NAD-binding" evidence="6">
    <location>
        <begin position="138"/>
        <end position="308"/>
    </location>
</feature>
<evidence type="ECO:0000313" key="7">
    <source>
        <dbReference type="EMBL" id="SDR07148.1"/>
    </source>
</evidence>
<dbReference type="EMBL" id="FNKH01000002">
    <property type="protein sequence ID" value="SDR07148.1"/>
    <property type="molecule type" value="Genomic_DNA"/>
</dbReference>
<feature type="domain" description="D-isomer specific 2-hydroxyacid dehydrogenase catalytic" evidence="5">
    <location>
        <begin position="73"/>
        <end position="339"/>
    </location>
</feature>
<evidence type="ECO:0000259" key="6">
    <source>
        <dbReference type="Pfam" id="PF02826"/>
    </source>
</evidence>
<dbReference type="InterPro" id="IPR050223">
    <property type="entry name" value="D-isomer_2-hydroxyacid_DH"/>
</dbReference>
<dbReference type="InterPro" id="IPR006139">
    <property type="entry name" value="D-isomer_2_OHA_DH_cat_dom"/>
</dbReference>
<keyword evidence="8" id="KW-1185">Reference proteome</keyword>
<dbReference type="InterPro" id="IPR006140">
    <property type="entry name" value="D-isomer_DH_NAD-bd"/>
</dbReference>
<accession>A0A1H1G2M0</accession>
<evidence type="ECO:0000256" key="4">
    <source>
        <dbReference type="RuleBase" id="RU003719"/>
    </source>
</evidence>
<dbReference type="GO" id="GO:0005829">
    <property type="term" value="C:cytosol"/>
    <property type="evidence" value="ECO:0007669"/>
    <property type="project" value="TreeGrafter"/>
</dbReference>
<keyword evidence="2 4" id="KW-0560">Oxidoreductase</keyword>
<evidence type="ECO:0000256" key="3">
    <source>
        <dbReference type="ARBA" id="ARBA00023027"/>
    </source>
</evidence>
<evidence type="ECO:0000259" key="5">
    <source>
        <dbReference type="Pfam" id="PF00389"/>
    </source>
</evidence>
<evidence type="ECO:0000256" key="1">
    <source>
        <dbReference type="ARBA" id="ARBA00005854"/>
    </source>
</evidence>
<protein>
    <submittedName>
        <fullName evidence="7">Phosphoglycerate dehydrogenase</fullName>
    </submittedName>
</protein>
<gene>
    <name evidence="7" type="ORF">SAMN04489742_3789</name>
</gene>
<dbReference type="Pfam" id="PF02826">
    <property type="entry name" value="2-Hacid_dh_C"/>
    <property type="match status" value="1"/>
</dbReference>
<dbReference type="PROSITE" id="PS00671">
    <property type="entry name" value="D_2_HYDROXYACID_DH_3"/>
    <property type="match status" value="1"/>
</dbReference>
<dbReference type="InterPro" id="IPR029753">
    <property type="entry name" value="D-isomer_DH_CS"/>
</dbReference>
<dbReference type="SUPFAM" id="SSF52283">
    <property type="entry name" value="Formate/glycerate dehydrogenase catalytic domain-like"/>
    <property type="match status" value="1"/>
</dbReference>
<keyword evidence="3" id="KW-0520">NAD</keyword>
<organism evidence="7 8">
    <name type="scientific">Crystallibacter crystallopoietes</name>
    <dbReference type="NCBI Taxonomy" id="37928"/>
    <lineage>
        <taxon>Bacteria</taxon>
        <taxon>Bacillati</taxon>
        <taxon>Actinomycetota</taxon>
        <taxon>Actinomycetes</taxon>
        <taxon>Micrococcales</taxon>
        <taxon>Micrococcaceae</taxon>
        <taxon>Crystallibacter</taxon>
    </lineage>
</organism>
<dbReference type="GO" id="GO:0016618">
    <property type="term" value="F:hydroxypyruvate reductase [NAD(P)H] activity"/>
    <property type="evidence" value="ECO:0007669"/>
    <property type="project" value="TreeGrafter"/>
</dbReference>
<dbReference type="GO" id="GO:0030267">
    <property type="term" value="F:glyoxylate reductase (NADPH) activity"/>
    <property type="evidence" value="ECO:0007669"/>
    <property type="project" value="TreeGrafter"/>
</dbReference>
<dbReference type="Pfam" id="PF00389">
    <property type="entry name" value="2-Hacid_dh"/>
    <property type="match status" value="1"/>
</dbReference>
<dbReference type="GO" id="GO:0051287">
    <property type="term" value="F:NAD binding"/>
    <property type="evidence" value="ECO:0007669"/>
    <property type="project" value="InterPro"/>
</dbReference>
<evidence type="ECO:0000313" key="8">
    <source>
        <dbReference type="Proteomes" id="UP000181917"/>
    </source>
</evidence>
<reference evidence="7 8" key="1">
    <citation type="submission" date="2016-10" db="EMBL/GenBank/DDBJ databases">
        <authorList>
            <person name="de Groot N.N."/>
        </authorList>
    </citation>
    <scope>NUCLEOTIDE SEQUENCE [LARGE SCALE GENOMIC DNA]</scope>
    <source>
        <strain evidence="7 8">DSM 20117</strain>
    </source>
</reference>
<comment type="similarity">
    <text evidence="1 4">Belongs to the D-isomer specific 2-hydroxyacid dehydrogenase family.</text>
</comment>
<evidence type="ECO:0000256" key="2">
    <source>
        <dbReference type="ARBA" id="ARBA00023002"/>
    </source>
</evidence>
<dbReference type="Proteomes" id="UP000181917">
    <property type="component" value="Unassembled WGS sequence"/>
</dbReference>
<sequence>MSIATGSQVLAQRARLLWARRGSRAKVPNMAQQTLINTVTFPDSSLLEAVGPLPSGLQAGVWDLQDPPQGIATADIEAVILPYAAGTDWEALKDLPRLKLVHTQSTGYDGLPELVGPDVAVVSAAGVHAAATAELAVGLTLASLRGVDQMVRDQPKAVWNSVRRQSLADSRVLLVGVGGIGREIARRLQPFEVELTRVGNTARMDAEGQVHAADELTALAAKCDVMIVITPLNASTHQLIDAEVLAAMPDGALLVNVARGAVVDSEALTAEVLSGRLKAAVDVFDPEPIPRDHPLWQSENIIIAPHVGGNTTAFWPRIVKLLQGQLQRLSEGELPENLVQPGPFA</sequence>
<name>A0A1H1G2M0_9MICC</name>